<evidence type="ECO:0000313" key="1">
    <source>
        <dbReference type="EMBL" id="MEU0156118.1"/>
    </source>
</evidence>
<sequence>MPDQVPDVVQVSIDRSGPDEVVWLRAGAVELGAVPALGGRILALRLTGHETLYRNDALLDERLHRRADHGPTPDGTMATWRNYGGDKTWPAPQGWDGPGQWAGPPDPVLDSGPYRWTVAEHGARARLTMTSGADPRSGLTIRRVVDVVSGSTAVTITHRLVNTGPRSVRWAPWNVLQLPGPVAGMGDGWYAGLDDNPVPVRGLLAGTGLPSWAIADNVVHVTAQDVVGKLALPGASGWLATVSGGHLVTQHFAVDPAGRYPDGGARAEVWLECPQERGIESLGGLRPTARILESEVLGPLVDLAPGEHTDLTVRLSMFRCTGSPRRVTPGGVVLRPLHVERSGHGLRLTGAFATVTDGRVLCRILAGDGTPIADQPSATAVAGGELNLDVRAQDRPDAAAVELTVVRPGTAEAVLDTAVIGLTPPGSGRISS</sequence>
<dbReference type="Pfam" id="PF14315">
    <property type="entry name" value="DUF4380"/>
    <property type="match status" value="1"/>
</dbReference>
<protein>
    <submittedName>
        <fullName evidence="1">DUF4380 domain-containing protein</fullName>
    </submittedName>
</protein>
<keyword evidence="2" id="KW-1185">Reference proteome</keyword>
<organism evidence="1 2">
    <name type="scientific">Micromonospora fulviviridis</name>
    <dbReference type="NCBI Taxonomy" id="47860"/>
    <lineage>
        <taxon>Bacteria</taxon>
        <taxon>Bacillati</taxon>
        <taxon>Actinomycetota</taxon>
        <taxon>Actinomycetes</taxon>
        <taxon>Micromonosporales</taxon>
        <taxon>Micromonosporaceae</taxon>
        <taxon>Micromonospora</taxon>
    </lineage>
</organism>
<proteinExistence type="predicted"/>
<reference evidence="1 2" key="1">
    <citation type="submission" date="2024-06" db="EMBL/GenBank/DDBJ databases">
        <title>The Natural Products Discovery Center: Release of the First 8490 Sequenced Strains for Exploring Actinobacteria Biosynthetic Diversity.</title>
        <authorList>
            <person name="Kalkreuter E."/>
            <person name="Kautsar S.A."/>
            <person name="Yang D."/>
            <person name="Bader C.D."/>
            <person name="Teijaro C.N."/>
            <person name="Fluegel L."/>
            <person name="Davis C.M."/>
            <person name="Simpson J.R."/>
            <person name="Lauterbach L."/>
            <person name="Steele A.D."/>
            <person name="Gui C."/>
            <person name="Meng S."/>
            <person name="Li G."/>
            <person name="Viehrig K."/>
            <person name="Ye F."/>
            <person name="Su P."/>
            <person name="Kiefer A.F."/>
            <person name="Nichols A."/>
            <person name="Cepeda A.J."/>
            <person name="Yan W."/>
            <person name="Fan B."/>
            <person name="Jiang Y."/>
            <person name="Adhikari A."/>
            <person name="Zheng C.-J."/>
            <person name="Schuster L."/>
            <person name="Cowan T.M."/>
            <person name="Smanski M.J."/>
            <person name="Chevrette M.G."/>
            <person name="De Carvalho L.P.S."/>
            <person name="Shen B."/>
        </authorList>
    </citation>
    <scope>NUCLEOTIDE SEQUENCE [LARGE SCALE GENOMIC DNA]</scope>
    <source>
        <strain evidence="1 2">NPDC006286</strain>
    </source>
</reference>
<dbReference type="InterPro" id="IPR025488">
    <property type="entry name" value="DUF4380"/>
</dbReference>
<accession>A0ABV2VTK5</accession>
<dbReference type="RefSeq" id="WP_355667653.1">
    <property type="nucleotide sequence ID" value="NZ_JBEXRX010000152.1"/>
</dbReference>
<dbReference type="EMBL" id="JBEXRX010000152">
    <property type="protein sequence ID" value="MEU0156118.1"/>
    <property type="molecule type" value="Genomic_DNA"/>
</dbReference>
<comment type="caution">
    <text evidence="1">The sequence shown here is derived from an EMBL/GenBank/DDBJ whole genome shotgun (WGS) entry which is preliminary data.</text>
</comment>
<gene>
    <name evidence="1" type="ORF">ABZ071_30335</name>
</gene>
<dbReference type="Proteomes" id="UP001550348">
    <property type="component" value="Unassembled WGS sequence"/>
</dbReference>
<name>A0ABV2VTK5_9ACTN</name>
<evidence type="ECO:0000313" key="2">
    <source>
        <dbReference type="Proteomes" id="UP001550348"/>
    </source>
</evidence>